<gene>
    <name evidence="1" type="ORF">N5J06_20110</name>
</gene>
<evidence type="ECO:0000313" key="2">
    <source>
        <dbReference type="Proteomes" id="UP001164420"/>
    </source>
</evidence>
<dbReference type="Proteomes" id="UP001164420">
    <property type="component" value="Unassembled WGS sequence"/>
</dbReference>
<accession>A0ABT2LD11</accession>
<reference evidence="1 2" key="1">
    <citation type="journal article" date="2023" name="Front. Microbiol.">
        <title>Ralstonia chuxiongensis sp. nov., Ralstonia mojiangensis sp. nov., and Ralstonia soli sp. nov., isolated from tobacco fields, are three novel species in the family Burkholderiaceae.</title>
        <authorList>
            <person name="Lu C.H."/>
            <person name="Zhang Y.Y."/>
            <person name="Jiang N."/>
            <person name="Chen W."/>
            <person name="Shao X."/>
            <person name="Zhao Z.M."/>
            <person name="Lu W.L."/>
            <person name="Hu X."/>
            <person name="Xi Y.X."/>
            <person name="Zou S.Y."/>
            <person name="Wei Q.J."/>
            <person name="Lin Z.L."/>
            <person name="Gong L."/>
            <person name="Gai X.T."/>
            <person name="Zhang L.Q."/>
            <person name="Li J.Y."/>
            <person name="Jin Y."/>
            <person name="Xia Z.Y."/>
        </authorList>
    </citation>
    <scope>NUCLEOTIDE SEQUENCE [LARGE SCALE GENOMIC DNA]</scope>
    <source>
        <strain evidence="1 2">22TCJT01-1</strain>
    </source>
</reference>
<keyword evidence="2" id="KW-1185">Reference proteome</keyword>
<evidence type="ECO:0000313" key="1">
    <source>
        <dbReference type="EMBL" id="MCT7313285.1"/>
    </source>
</evidence>
<protein>
    <submittedName>
        <fullName evidence="1">Uncharacterized protein</fullName>
    </submittedName>
</protein>
<dbReference type="EMBL" id="JAOCQI010000003">
    <property type="protein sequence ID" value="MCT7313285.1"/>
    <property type="molecule type" value="Genomic_DNA"/>
</dbReference>
<dbReference type="RefSeq" id="WP_260785032.1">
    <property type="nucleotide sequence ID" value="NZ_JAOCQI010000003.1"/>
</dbReference>
<name>A0ABT2LD11_9RALS</name>
<sequence length="108" mass="11568">MGALATWSHEHLKGLVPEHAEFADDGGNRVRIMWKTPSEGRPNRYARPIALHFDTGVAAAVLALPPDVKAAVGNQLRALVGRALDAYPPDAEATEAFIITVSGDILDK</sequence>
<comment type="caution">
    <text evidence="1">The sequence shown here is derived from an EMBL/GenBank/DDBJ whole genome shotgun (WGS) entry which is preliminary data.</text>
</comment>
<organism evidence="1 2">
    <name type="scientific">Ralstonia mojiangensis</name>
    <dbReference type="NCBI Taxonomy" id="2953895"/>
    <lineage>
        <taxon>Bacteria</taxon>
        <taxon>Pseudomonadati</taxon>
        <taxon>Pseudomonadota</taxon>
        <taxon>Betaproteobacteria</taxon>
        <taxon>Burkholderiales</taxon>
        <taxon>Burkholderiaceae</taxon>
        <taxon>Ralstonia</taxon>
    </lineage>
</organism>
<proteinExistence type="predicted"/>